<evidence type="ECO:0000256" key="5">
    <source>
        <dbReference type="PROSITE-ProRule" id="PRU10141"/>
    </source>
</evidence>
<evidence type="ECO:0000313" key="7">
    <source>
        <dbReference type="EMBL" id="QDV26276.1"/>
    </source>
</evidence>
<accession>A0A518GCE5</accession>
<dbReference type="KEGG" id="ahel:Q31a_46480"/>
<evidence type="ECO:0000259" key="6">
    <source>
        <dbReference type="PROSITE" id="PS50011"/>
    </source>
</evidence>
<dbReference type="PROSITE" id="PS50011">
    <property type="entry name" value="PROTEIN_KINASE_DOM"/>
    <property type="match status" value="1"/>
</dbReference>
<keyword evidence="4 5" id="KW-0067">ATP-binding</keyword>
<gene>
    <name evidence="7" type="primary">stkP_3</name>
    <name evidence="7" type="ORF">Q31a_46480</name>
</gene>
<keyword evidence="2 5" id="KW-0547">Nucleotide-binding</keyword>
<proteinExistence type="predicted"/>
<feature type="binding site" evidence="5">
    <location>
        <position position="120"/>
    </location>
    <ligand>
        <name>ATP</name>
        <dbReference type="ChEBI" id="CHEBI:30616"/>
    </ligand>
</feature>
<dbReference type="InterPro" id="IPR017441">
    <property type="entry name" value="Protein_kinase_ATP_BS"/>
</dbReference>
<dbReference type="RefSeq" id="WP_197355459.1">
    <property type="nucleotide sequence ID" value="NZ_CP036298.1"/>
</dbReference>
<dbReference type="Proteomes" id="UP000318017">
    <property type="component" value="Chromosome"/>
</dbReference>
<dbReference type="PANTHER" id="PTHR43289:SF34">
    <property type="entry name" value="SERINE_THREONINE-PROTEIN KINASE YBDM-RELATED"/>
    <property type="match status" value="1"/>
</dbReference>
<reference evidence="7 8" key="1">
    <citation type="submission" date="2019-02" db="EMBL/GenBank/DDBJ databases">
        <title>Deep-cultivation of Planctomycetes and their phenomic and genomic characterization uncovers novel biology.</title>
        <authorList>
            <person name="Wiegand S."/>
            <person name="Jogler M."/>
            <person name="Boedeker C."/>
            <person name="Pinto D."/>
            <person name="Vollmers J."/>
            <person name="Rivas-Marin E."/>
            <person name="Kohn T."/>
            <person name="Peeters S.H."/>
            <person name="Heuer A."/>
            <person name="Rast P."/>
            <person name="Oberbeckmann S."/>
            <person name="Bunk B."/>
            <person name="Jeske O."/>
            <person name="Meyerdierks A."/>
            <person name="Storesund J.E."/>
            <person name="Kallscheuer N."/>
            <person name="Luecker S."/>
            <person name="Lage O.M."/>
            <person name="Pohl T."/>
            <person name="Merkel B.J."/>
            <person name="Hornburger P."/>
            <person name="Mueller R.-W."/>
            <person name="Bruemmer F."/>
            <person name="Labrenz M."/>
            <person name="Spormann A.M."/>
            <person name="Op den Camp H."/>
            <person name="Overmann J."/>
            <person name="Amann R."/>
            <person name="Jetten M.S.M."/>
            <person name="Mascher T."/>
            <person name="Medema M.H."/>
            <person name="Devos D.P."/>
            <person name="Kaster A.-K."/>
            <person name="Ovreas L."/>
            <person name="Rohde M."/>
            <person name="Galperin M.Y."/>
            <person name="Jogler C."/>
        </authorList>
    </citation>
    <scope>NUCLEOTIDE SEQUENCE [LARGE SCALE GENOMIC DNA]</scope>
    <source>
        <strain evidence="7 8">Q31a</strain>
    </source>
</reference>
<sequence length="1477" mass="163606">MQATQCPPRHRLKDYLAGKLDPEDSDLLERHLLACAECEQTASVIDHDPDTLVELLQLGPVPVSKQSPAPDRLQEDSSFVFPAIPGVIASYELLKHLGGGGMGAVYLARHKKLDKLVAIKLLPALPARLPEFVARFEREMRAAGQLDHGSIVRSTDAGEEHGIHFLVMDAIDGLDLSRIARALHQLSIADACEMVRQAALGLSHAHEKGIVHRDIKPSNLMLDVDGQVKILDFGLAQVGLWDSGSAEITTVGQLMGTLDYMAPEQAERGGAVDYRADLYSLGATLFRLLTGRPPLAAAPDLTPLEKLRLLSTHKAPKLATLRSDVPPELSRLLDEFLSREPSDRPASAAHAAELLEPFCHGSDLKSMLSRASALAEEVAPGKPPMPALMQRDITPEPASRTASQWKKSRQAGGGGRIVTWSLVALCFAMLWGGILFVLETSKGQLVIESEGADVQVQLVKDGEEASELHIEPGTQTTRLRGGKYRIVIDSPSNNFVVSNQQFTIRNGETVVAKVTTKPPASTAPTADDFADALHSNAPEDPRLSSVVYEGDSLDTWLRRLKFERSSEKISQALAAITAMADENASDLIEPVIVEFLMTADAELAHFNEATRILNQSSGGRFFDNVTKVLTNFQTSERTEEFLQGAHHSLSHCDVMGVPSLREFLAWASDALNRSPTQQTLRSVVSSTLKSMLQDDGPDRIFPKECQQAVLDLLVACPSLTDEEFWLAENEGTIGDRPWHTLMRDEIVRRAIAVLADEDAESQLVVQAALVLNSTRDFHPKLSSNERVPLLEALARRLTHAAKELEPALAEISVATANIEDASPLFYEHETNLGIKYQAKKWSVNRSMALLSIVGSFELQSELRASLTSLHESLASQVLFGARYWNSRRPANDWNQNTELRLALDNIKDRKLVVLQTTYIQSGLLIDRELKDLVARFDQKKAVDIAVEAYGYLDKLEREGANKWSSQDRFGLYSALTPAQAQRAIPVLSKVLGNASLTEALEERLSMLWRVSDDEFFVHFAQILKAAPEPKRGQLLAVDFSTLREFGCKNPDSLKPLLHWADTIFASQQETDIAIQPTLANMLRSLLRDRSELVASQHNDRKDFEKEAELVNDDCQKLILSHLEKYPQLTDQNFWLAQPVSYRYQFTNKSATRMDKPFRAAMLTHAIATLSSEAESQVDLDQLRAHALMVIRSVVTTAGDTLSPRQTEEVLRFLARILQDSASDLVQSSILREQWGPFRDLVAPKLPSLQDVGSSASQCNTLIASLNLVDELNLAGELAGPLQTLFAAAEKPRISNNFYRSRQNHLFERFEESSQLYSELYVQTIYLLSGRLIGQDYQELLARPDRIRAEDTRIKREEAEARRLLVQPRDTLAIYIPGLLPAEGSPPVLQAGTSQPVTGFPVPVTAEGEISLPLLEPFTVKGKEPKEVRELILQLYVRNGIMEEKRLSGTTVQFLMRADSPTEIRNVSGQTPATVERP</sequence>
<dbReference type="InterPro" id="IPR000719">
    <property type="entry name" value="Prot_kinase_dom"/>
</dbReference>
<keyword evidence="1 7" id="KW-0808">Transferase</keyword>
<dbReference type="GO" id="GO:0004674">
    <property type="term" value="F:protein serine/threonine kinase activity"/>
    <property type="evidence" value="ECO:0007669"/>
    <property type="project" value="UniProtKB-EC"/>
</dbReference>
<evidence type="ECO:0000313" key="8">
    <source>
        <dbReference type="Proteomes" id="UP000318017"/>
    </source>
</evidence>
<dbReference type="InterPro" id="IPR011009">
    <property type="entry name" value="Kinase-like_dom_sf"/>
</dbReference>
<name>A0A518GCE5_9BACT</name>
<dbReference type="EC" id="2.7.11.1" evidence="7"/>
<evidence type="ECO:0000256" key="2">
    <source>
        <dbReference type="ARBA" id="ARBA00022741"/>
    </source>
</evidence>
<dbReference type="PROSITE" id="PS00108">
    <property type="entry name" value="PROTEIN_KINASE_ST"/>
    <property type="match status" value="1"/>
</dbReference>
<dbReference type="Pfam" id="PF00069">
    <property type="entry name" value="Pkinase"/>
    <property type="match status" value="1"/>
</dbReference>
<dbReference type="Gene3D" id="3.30.200.20">
    <property type="entry name" value="Phosphorylase Kinase, domain 1"/>
    <property type="match status" value="1"/>
</dbReference>
<dbReference type="CDD" id="cd14014">
    <property type="entry name" value="STKc_PknB_like"/>
    <property type="match status" value="1"/>
</dbReference>
<dbReference type="EMBL" id="CP036298">
    <property type="protein sequence ID" value="QDV26276.1"/>
    <property type="molecule type" value="Genomic_DNA"/>
</dbReference>
<dbReference type="InterPro" id="IPR008271">
    <property type="entry name" value="Ser/Thr_kinase_AS"/>
</dbReference>
<evidence type="ECO:0000256" key="3">
    <source>
        <dbReference type="ARBA" id="ARBA00022777"/>
    </source>
</evidence>
<dbReference type="SMART" id="SM00220">
    <property type="entry name" value="S_TKc"/>
    <property type="match status" value="1"/>
</dbReference>
<keyword evidence="3 7" id="KW-0418">Kinase</keyword>
<dbReference type="PROSITE" id="PS00107">
    <property type="entry name" value="PROTEIN_KINASE_ATP"/>
    <property type="match status" value="1"/>
</dbReference>
<dbReference type="Gene3D" id="1.10.510.10">
    <property type="entry name" value="Transferase(Phosphotransferase) domain 1"/>
    <property type="match status" value="1"/>
</dbReference>
<protein>
    <submittedName>
        <fullName evidence="7">Serine/threonine-protein kinase StkP</fullName>
        <ecNumber evidence="7">2.7.11.1</ecNumber>
    </submittedName>
</protein>
<organism evidence="7 8">
    <name type="scientific">Aureliella helgolandensis</name>
    <dbReference type="NCBI Taxonomy" id="2527968"/>
    <lineage>
        <taxon>Bacteria</taxon>
        <taxon>Pseudomonadati</taxon>
        <taxon>Planctomycetota</taxon>
        <taxon>Planctomycetia</taxon>
        <taxon>Pirellulales</taxon>
        <taxon>Pirellulaceae</taxon>
        <taxon>Aureliella</taxon>
    </lineage>
</organism>
<feature type="domain" description="Protein kinase" evidence="6">
    <location>
        <begin position="91"/>
        <end position="359"/>
    </location>
</feature>
<evidence type="ECO:0000256" key="4">
    <source>
        <dbReference type="ARBA" id="ARBA00022840"/>
    </source>
</evidence>
<evidence type="ECO:0000256" key="1">
    <source>
        <dbReference type="ARBA" id="ARBA00022679"/>
    </source>
</evidence>
<keyword evidence="8" id="KW-1185">Reference proteome</keyword>
<dbReference type="SUPFAM" id="SSF56112">
    <property type="entry name" value="Protein kinase-like (PK-like)"/>
    <property type="match status" value="1"/>
</dbReference>
<dbReference type="GO" id="GO:0005524">
    <property type="term" value="F:ATP binding"/>
    <property type="evidence" value="ECO:0007669"/>
    <property type="project" value="UniProtKB-UniRule"/>
</dbReference>
<dbReference type="PANTHER" id="PTHR43289">
    <property type="entry name" value="MITOGEN-ACTIVATED PROTEIN KINASE KINASE KINASE 20-RELATED"/>
    <property type="match status" value="1"/>
</dbReference>